<evidence type="ECO:0000256" key="6">
    <source>
        <dbReference type="SAM" id="Phobius"/>
    </source>
</evidence>
<dbReference type="SUPFAM" id="SSF103481">
    <property type="entry name" value="Multidrug resistance efflux transporter EmrE"/>
    <property type="match status" value="2"/>
</dbReference>
<evidence type="ECO:0000256" key="5">
    <source>
        <dbReference type="ARBA" id="ARBA00023136"/>
    </source>
</evidence>
<feature type="domain" description="EamA" evidence="7">
    <location>
        <begin position="31"/>
        <end position="163"/>
    </location>
</feature>
<proteinExistence type="inferred from homology"/>
<dbReference type="RefSeq" id="WP_284323840.1">
    <property type="nucleotide sequence ID" value="NZ_BSPP01000003.1"/>
</dbReference>
<dbReference type="InterPro" id="IPR000620">
    <property type="entry name" value="EamA_dom"/>
</dbReference>
<dbReference type="EMBL" id="BSPP01000003">
    <property type="protein sequence ID" value="GLS85614.1"/>
    <property type="molecule type" value="Genomic_DNA"/>
</dbReference>
<keyword evidence="5 6" id="KW-0472">Membrane</keyword>
<dbReference type="PANTHER" id="PTHR32322:SF2">
    <property type="entry name" value="EAMA DOMAIN-CONTAINING PROTEIN"/>
    <property type="match status" value="1"/>
</dbReference>
<feature type="transmembrane region" description="Helical" evidence="6">
    <location>
        <begin position="173"/>
        <end position="196"/>
    </location>
</feature>
<feature type="transmembrane region" description="Helical" evidence="6">
    <location>
        <begin position="208"/>
        <end position="230"/>
    </location>
</feature>
<feature type="transmembrane region" description="Helical" evidence="6">
    <location>
        <begin position="116"/>
        <end position="137"/>
    </location>
</feature>
<dbReference type="PANTHER" id="PTHR32322">
    <property type="entry name" value="INNER MEMBRANE TRANSPORTER"/>
    <property type="match status" value="1"/>
</dbReference>
<feature type="transmembrane region" description="Helical" evidence="6">
    <location>
        <begin position="293"/>
        <end position="311"/>
    </location>
</feature>
<feature type="domain" description="EamA" evidence="7">
    <location>
        <begin position="181"/>
        <end position="311"/>
    </location>
</feature>
<keyword evidence="9" id="KW-1185">Reference proteome</keyword>
<evidence type="ECO:0000313" key="9">
    <source>
        <dbReference type="Proteomes" id="UP001157355"/>
    </source>
</evidence>
<feature type="transmembrane region" description="Helical" evidence="6">
    <location>
        <begin position="149"/>
        <end position="167"/>
    </location>
</feature>
<dbReference type="GO" id="GO:0016020">
    <property type="term" value="C:membrane"/>
    <property type="evidence" value="ECO:0007669"/>
    <property type="project" value="UniProtKB-SubCell"/>
</dbReference>
<feature type="transmembrane region" description="Helical" evidence="6">
    <location>
        <begin position="91"/>
        <end position="110"/>
    </location>
</feature>
<feature type="transmembrane region" description="Helical" evidence="6">
    <location>
        <begin position="61"/>
        <end position="79"/>
    </location>
</feature>
<gene>
    <name evidence="8" type="ORF">GCM10010873_05870</name>
</gene>
<protein>
    <submittedName>
        <fullName evidence="8">ABC transporter permease</fullName>
    </submittedName>
</protein>
<evidence type="ECO:0000259" key="7">
    <source>
        <dbReference type="Pfam" id="PF00892"/>
    </source>
</evidence>
<reference evidence="8 9" key="1">
    <citation type="journal article" date="2014" name="Int. J. Syst. Evol. Microbiol.">
        <title>Complete genome sequence of Corynebacterium casei LMG S-19264T (=DSM 44701T), isolated from a smear-ripened cheese.</title>
        <authorList>
            <consortium name="US DOE Joint Genome Institute (JGI-PGF)"/>
            <person name="Walter F."/>
            <person name="Albersmeier A."/>
            <person name="Kalinowski J."/>
            <person name="Ruckert C."/>
        </authorList>
    </citation>
    <scope>NUCLEOTIDE SEQUENCE [LARGE SCALE GENOMIC DNA]</scope>
    <source>
        <strain evidence="8 9">NBRC 111766</strain>
    </source>
</reference>
<dbReference type="Proteomes" id="UP001157355">
    <property type="component" value="Unassembled WGS sequence"/>
</dbReference>
<evidence type="ECO:0000256" key="2">
    <source>
        <dbReference type="ARBA" id="ARBA00007362"/>
    </source>
</evidence>
<feature type="transmembrane region" description="Helical" evidence="6">
    <location>
        <begin position="242"/>
        <end position="261"/>
    </location>
</feature>
<evidence type="ECO:0000313" key="8">
    <source>
        <dbReference type="EMBL" id="GLS85614.1"/>
    </source>
</evidence>
<sequence length="325" mass="34361">MMPSPEMPSRTMPSPAMPPHIQNAPKRWMLMLILLGLGLGWGLTQPLGKIAASTGHKPFGLIFWQLTVCTVVLGALTLSRGKRLPLRRDAMQFYVVVAILGTLVPNAALYTSVARLPSGIMSILISMVPLIAFPMAMALGMDNFSRRRLAGLGLGLAGVLLIALPNASLPDPAMAAFLPVAMIGPLFYAMESTYVAKTGTAGMDALQAMFGASLAGLILCTPIMLTLGHGFAMPLPPGPAEWALIASSALHALLYSAFVWLAAKAGAVFASQSSYLVTASGVIWAMVLLGERFSPWVWAAAAVMLAGLSLVQPKLRVQTLQPLNE</sequence>
<dbReference type="AlphaFoldDB" id="A0AA37U0T0"/>
<keyword evidence="3 6" id="KW-0812">Transmembrane</keyword>
<comment type="subcellular location">
    <subcellularLocation>
        <location evidence="1">Membrane</location>
        <topology evidence="1">Multi-pass membrane protein</topology>
    </subcellularLocation>
</comment>
<name>A0AA37U0T0_9RHOB</name>
<evidence type="ECO:0000256" key="4">
    <source>
        <dbReference type="ARBA" id="ARBA00022989"/>
    </source>
</evidence>
<organism evidence="8 9">
    <name type="scientific">Cypionkella aquatica</name>
    <dbReference type="NCBI Taxonomy" id="1756042"/>
    <lineage>
        <taxon>Bacteria</taxon>
        <taxon>Pseudomonadati</taxon>
        <taxon>Pseudomonadota</taxon>
        <taxon>Alphaproteobacteria</taxon>
        <taxon>Rhodobacterales</taxon>
        <taxon>Paracoccaceae</taxon>
        <taxon>Cypionkella</taxon>
    </lineage>
</organism>
<keyword evidence="4 6" id="KW-1133">Transmembrane helix</keyword>
<dbReference type="Pfam" id="PF00892">
    <property type="entry name" value="EamA"/>
    <property type="match status" value="2"/>
</dbReference>
<accession>A0AA37U0T0</accession>
<comment type="similarity">
    <text evidence="2">Belongs to the EamA transporter family.</text>
</comment>
<evidence type="ECO:0000256" key="1">
    <source>
        <dbReference type="ARBA" id="ARBA00004141"/>
    </source>
</evidence>
<dbReference type="InterPro" id="IPR050638">
    <property type="entry name" value="AA-Vitamin_Transporters"/>
</dbReference>
<evidence type="ECO:0000256" key="3">
    <source>
        <dbReference type="ARBA" id="ARBA00022692"/>
    </source>
</evidence>
<dbReference type="InterPro" id="IPR037185">
    <property type="entry name" value="EmrE-like"/>
</dbReference>
<feature type="transmembrane region" description="Helical" evidence="6">
    <location>
        <begin position="268"/>
        <end position="287"/>
    </location>
</feature>
<comment type="caution">
    <text evidence="8">The sequence shown here is derived from an EMBL/GenBank/DDBJ whole genome shotgun (WGS) entry which is preliminary data.</text>
</comment>